<evidence type="ECO:0000313" key="2">
    <source>
        <dbReference type="EMBL" id="RAL20117.1"/>
    </source>
</evidence>
<accession>A0A328C2V2</accession>
<feature type="transmembrane region" description="Helical" evidence="1">
    <location>
        <begin position="41"/>
        <end position="61"/>
    </location>
</feature>
<dbReference type="OrthoDB" id="5518985at2"/>
<organism evidence="2 3">
    <name type="scientific">Lujinxingia litoralis</name>
    <dbReference type="NCBI Taxonomy" id="2211119"/>
    <lineage>
        <taxon>Bacteria</taxon>
        <taxon>Deltaproteobacteria</taxon>
        <taxon>Bradymonadales</taxon>
        <taxon>Lujinxingiaceae</taxon>
        <taxon>Lujinxingia</taxon>
    </lineage>
</organism>
<gene>
    <name evidence="2" type="ORF">DL240_18580</name>
</gene>
<keyword evidence="1" id="KW-1133">Transmembrane helix</keyword>
<evidence type="ECO:0008006" key="4">
    <source>
        <dbReference type="Google" id="ProtNLM"/>
    </source>
</evidence>
<dbReference type="Proteomes" id="UP000249169">
    <property type="component" value="Unassembled WGS sequence"/>
</dbReference>
<evidence type="ECO:0000313" key="3">
    <source>
        <dbReference type="Proteomes" id="UP000249169"/>
    </source>
</evidence>
<sequence length="119" mass="12704">MSAEMLPLLKFVKYAGLLLFAAGAAVTFLGREQRLRQRAAYFGAAPGYMATWGGGMLMVGAYGHALFSGWIVVSFLLITAVVNAVMWSAARAERRSPGLGLVSLVAMVASVGLMVFRPF</sequence>
<name>A0A328C2V2_9DELT</name>
<feature type="transmembrane region" description="Helical" evidence="1">
    <location>
        <begin position="67"/>
        <end position="86"/>
    </location>
</feature>
<reference evidence="2 3" key="1">
    <citation type="submission" date="2018-05" db="EMBL/GenBank/DDBJ databases">
        <title>Lujinxingia marina gen. nov. sp. nov., a new facultative anaerobic member of the class Deltaproteobacteria, and proposal of Lujinxingaceae fam. nov.</title>
        <authorList>
            <person name="Li C.-M."/>
        </authorList>
    </citation>
    <scope>NUCLEOTIDE SEQUENCE [LARGE SCALE GENOMIC DNA]</scope>
    <source>
        <strain evidence="2 3">B210</strain>
    </source>
</reference>
<protein>
    <recommendedName>
        <fullName evidence="4">DoxX family protein</fullName>
    </recommendedName>
</protein>
<feature type="transmembrane region" description="Helical" evidence="1">
    <location>
        <begin position="98"/>
        <end position="116"/>
    </location>
</feature>
<dbReference type="EMBL" id="QHKO01000014">
    <property type="protein sequence ID" value="RAL20117.1"/>
    <property type="molecule type" value="Genomic_DNA"/>
</dbReference>
<feature type="transmembrane region" description="Helical" evidence="1">
    <location>
        <begin position="12"/>
        <end position="29"/>
    </location>
</feature>
<keyword evidence="3" id="KW-1185">Reference proteome</keyword>
<comment type="caution">
    <text evidence="2">The sequence shown here is derived from an EMBL/GenBank/DDBJ whole genome shotgun (WGS) entry which is preliminary data.</text>
</comment>
<dbReference type="AlphaFoldDB" id="A0A328C2V2"/>
<dbReference type="RefSeq" id="WP_111731398.1">
    <property type="nucleotide sequence ID" value="NZ_QHKO01000014.1"/>
</dbReference>
<evidence type="ECO:0000256" key="1">
    <source>
        <dbReference type="SAM" id="Phobius"/>
    </source>
</evidence>
<keyword evidence="1" id="KW-0812">Transmembrane</keyword>
<keyword evidence="1" id="KW-0472">Membrane</keyword>
<proteinExistence type="predicted"/>